<keyword evidence="6" id="KW-1185">Reference proteome</keyword>
<dbReference type="InterPro" id="IPR011006">
    <property type="entry name" value="CheY-like_superfamily"/>
</dbReference>
<dbReference type="SMART" id="SM00421">
    <property type="entry name" value="HTH_LUXR"/>
    <property type="match status" value="1"/>
</dbReference>
<accession>A0A1C6R9Q0</accession>
<dbReference type="Gene3D" id="1.10.10.10">
    <property type="entry name" value="Winged helix-like DNA-binding domain superfamily/Winged helix DNA-binding domain"/>
    <property type="match status" value="1"/>
</dbReference>
<dbReference type="PROSITE" id="PS50043">
    <property type="entry name" value="HTH_LUXR_2"/>
    <property type="match status" value="1"/>
</dbReference>
<feature type="domain" description="HTH luxR-type" evidence="3">
    <location>
        <begin position="138"/>
        <end position="203"/>
    </location>
</feature>
<dbReference type="RefSeq" id="WP_139128819.1">
    <property type="nucleotide sequence ID" value="NZ_FMHT01000003.1"/>
</dbReference>
<sequence>MYPRVAVVDDRSVAFRGVTEVLRGASEVRFAGVFPTFADCAPDGDPTVVIADPCTGPALPPRLPGHLAVLVMSAADDPADVHAALGRGVAGWIGKGVEVSTLVRAVAAVACGDLYLDRQARAALAPGPYGPDAVVEPALRSVPALTPRECEVLTLIAEGLTHKQIGAQLGLSKATVDTYVHRVRQKTGTPNKAGLTRIAVDLQLTAASG</sequence>
<dbReference type="InterPro" id="IPR036388">
    <property type="entry name" value="WH-like_DNA-bd_sf"/>
</dbReference>
<dbReference type="InterPro" id="IPR001789">
    <property type="entry name" value="Sig_transdc_resp-reg_receiver"/>
</dbReference>
<dbReference type="PANTHER" id="PTHR43214">
    <property type="entry name" value="TWO-COMPONENT RESPONSE REGULATOR"/>
    <property type="match status" value="1"/>
</dbReference>
<dbReference type="Proteomes" id="UP000199699">
    <property type="component" value="Unassembled WGS sequence"/>
</dbReference>
<keyword evidence="2" id="KW-0597">Phosphoprotein</keyword>
<organism evidence="5 6">
    <name type="scientific">Micromonospora nigra</name>
    <dbReference type="NCBI Taxonomy" id="145857"/>
    <lineage>
        <taxon>Bacteria</taxon>
        <taxon>Bacillati</taxon>
        <taxon>Actinomycetota</taxon>
        <taxon>Actinomycetes</taxon>
        <taxon>Micromonosporales</taxon>
        <taxon>Micromonosporaceae</taxon>
        <taxon>Micromonospora</taxon>
    </lineage>
</organism>
<dbReference type="CDD" id="cd06170">
    <property type="entry name" value="LuxR_C_like"/>
    <property type="match status" value="1"/>
</dbReference>
<dbReference type="InterPro" id="IPR000792">
    <property type="entry name" value="Tscrpt_reg_LuxR_C"/>
</dbReference>
<evidence type="ECO:0000256" key="1">
    <source>
        <dbReference type="ARBA" id="ARBA00023125"/>
    </source>
</evidence>
<dbReference type="InterPro" id="IPR039420">
    <property type="entry name" value="WalR-like"/>
</dbReference>
<dbReference type="GO" id="GO:0003677">
    <property type="term" value="F:DNA binding"/>
    <property type="evidence" value="ECO:0007669"/>
    <property type="project" value="UniProtKB-KW"/>
</dbReference>
<gene>
    <name evidence="5" type="ORF">GA0070616_0255</name>
</gene>
<feature type="domain" description="Response regulatory" evidence="4">
    <location>
        <begin position="4"/>
        <end position="110"/>
    </location>
</feature>
<dbReference type="STRING" id="145857.GA0070616_0255"/>
<keyword evidence="1 5" id="KW-0238">DNA-binding</keyword>
<dbReference type="InterPro" id="IPR016032">
    <property type="entry name" value="Sig_transdc_resp-reg_C-effctor"/>
</dbReference>
<evidence type="ECO:0000313" key="6">
    <source>
        <dbReference type="Proteomes" id="UP000199699"/>
    </source>
</evidence>
<reference evidence="5 6" key="1">
    <citation type="submission" date="2016-06" db="EMBL/GenBank/DDBJ databases">
        <authorList>
            <person name="Kjaerup R.B."/>
            <person name="Dalgaard T.S."/>
            <person name="Juul-Madsen H.R."/>
        </authorList>
    </citation>
    <scope>NUCLEOTIDE SEQUENCE [LARGE SCALE GENOMIC DNA]</scope>
    <source>
        <strain evidence="5 6">DSM 43818</strain>
    </source>
</reference>
<name>A0A1C6R9Q0_9ACTN</name>
<proteinExistence type="predicted"/>
<evidence type="ECO:0000256" key="2">
    <source>
        <dbReference type="PROSITE-ProRule" id="PRU00169"/>
    </source>
</evidence>
<evidence type="ECO:0000313" key="5">
    <source>
        <dbReference type="EMBL" id="SCL13846.1"/>
    </source>
</evidence>
<protein>
    <submittedName>
        <fullName evidence="5">DNA-binding response regulator, NarL/FixJ family, contains REC and HTH domains</fullName>
    </submittedName>
</protein>
<feature type="modified residue" description="4-aspartylphosphate" evidence="2">
    <location>
        <position position="52"/>
    </location>
</feature>
<dbReference type="PROSITE" id="PS50110">
    <property type="entry name" value="RESPONSE_REGULATORY"/>
    <property type="match status" value="1"/>
</dbReference>
<dbReference type="PRINTS" id="PR00038">
    <property type="entry name" value="HTHLUXR"/>
</dbReference>
<dbReference type="Gene3D" id="3.40.50.2300">
    <property type="match status" value="1"/>
</dbReference>
<dbReference type="AlphaFoldDB" id="A0A1C6R9Q0"/>
<dbReference type="SUPFAM" id="SSF46894">
    <property type="entry name" value="C-terminal effector domain of the bipartite response regulators"/>
    <property type="match status" value="1"/>
</dbReference>
<evidence type="ECO:0000259" key="3">
    <source>
        <dbReference type="PROSITE" id="PS50043"/>
    </source>
</evidence>
<dbReference type="OrthoDB" id="3176919at2"/>
<dbReference type="GO" id="GO:0006355">
    <property type="term" value="P:regulation of DNA-templated transcription"/>
    <property type="evidence" value="ECO:0007669"/>
    <property type="project" value="InterPro"/>
</dbReference>
<dbReference type="EMBL" id="FMHT01000003">
    <property type="protein sequence ID" value="SCL13846.1"/>
    <property type="molecule type" value="Genomic_DNA"/>
</dbReference>
<evidence type="ECO:0000259" key="4">
    <source>
        <dbReference type="PROSITE" id="PS50110"/>
    </source>
</evidence>
<dbReference type="GO" id="GO:0000160">
    <property type="term" value="P:phosphorelay signal transduction system"/>
    <property type="evidence" value="ECO:0007669"/>
    <property type="project" value="InterPro"/>
</dbReference>
<dbReference type="Pfam" id="PF00196">
    <property type="entry name" value="GerE"/>
    <property type="match status" value="1"/>
</dbReference>
<dbReference type="SUPFAM" id="SSF52172">
    <property type="entry name" value="CheY-like"/>
    <property type="match status" value="1"/>
</dbReference>